<feature type="domain" description="Pyrrolo-quinoline quinone repeat" evidence="3">
    <location>
        <begin position="509"/>
        <end position="603"/>
    </location>
</feature>
<evidence type="ECO:0000313" key="6">
    <source>
        <dbReference type="Proteomes" id="UP000549971"/>
    </source>
</evidence>
<keyword evidence="1" id="KW-0472">Membrane</keyword>
<dbReference type="GO" id="GO:0016787">
    <property type="term" value="F:hydrolase activity"/>
    <property type="evidence" value="ECO:0007669"/>
    <property type="project" value="InterPro"/>
</dbReference>
<dbReference type="SMART" id="SM00564">
    <property type="entry name" value="PQQ"/>
    <property type="match status" value="8"/>
</dbReference>
<keyword evidence="6" id="KW-1185">Reference proteome</keyword>
<dbReference type="SUPFAM" id="SSF50998">
    <property type="entry name" value="Quinoprotein alcohol dehydrogenase-like"/>
    <property type="match status" value="2"/>
</dbReference>
<feature type="domain" description="Calcineurin-like phosphoesterase N-terminal" evidence="4">
    <location>
        <begin position="67"/>
        <end position="142"/>
    </location>
</feature>
<feature type="transmembrane region" description="Helical" evidence="1">
    <location>
        <begin position="20"/>
        <end position="42"/>
    </location>
</feature>
<dbReference type="Pfam" id="PF00149">
    <property type="entry name" value="Metallophos"/>
    <property type="match status" value="1"/>
</dbReference>
<proteinExistence type="predicted"/>
<dbReference type="InterPro" id="IPR032285">
    <property type="entry name" value="Metallophos_N"/>
</dbReference>
<dbReference type="InterPro" id="IPR011047">
    <property type="entry name" value="Quinoprotein_ADH-like_sf"/>
</dbReference>
<organism evidence="5 6">
    <name type="scientific">Kribbella italica</name>
    <dbReference type="NCBI Taxonomy" id="1540520"/>
    <lineage>
        <taxon>Bacteria</taxon>
        <taxon>Bacillati</taxon>
        <taxon>Actinomycetota</taxon>
        <taxon>Actinomycetes</taxon>
        <taxon>Propionibacteriales</taxon>
        <taxon>Kribbellaceae</taxon>
        <taxon>Kribbella</taxon>
    </lineage>
</organism>
<dbReference type="InterPro" id="IPR008969">
    <property type="entry name" value="CarboxyPept-like_regulatory"/>
</dbReference>
<keyword evidence="1" id="KW-0812">Transmembrane</keyword>
<dbReference type="Gene3D" id="2.60.40.1120">
    <property type="entry name" value="Carboxypeptidase-like, regulatory domain"/>
    <property type="match status" value="1"/>
</dbReference>
<evidence type="ECO:0000313" key="5">
    <source>
        <dbReference type="EMBL" id="MBB5833974.1"/>
    </source>
</evidence>
<feature type="domain" description="Pyrrolo-quinoline quinone repeat" evidence="3">
    <location>
        <begin position="640"/>
        <end position="789"/>
    </location>
</feature>
<name>A0A7W9J1N2_9ACTN</name>
<dbReference type="InterPro" id="IPR002372">
    <property type="entry name" value="PQQ_rpt_dom"/>
</dbReference>
<dbReference type="SUPFAM" id="SSF49464">
    <property type="entry name" value="Carboxypeptidase regulatory domain-like"/>
    <property type="match status" value="1"/>
</dbReference>
<dbReference type="Proteomes" id="UP000549971">
    <property type="component" value="Unassembled WGS sequence"/>
</dbReference>
<feature type="domain" description="Calcineurin-like phosphoesterase" evidence="2">
    <location>
        <begin position="159"/>
        <end position="329"/>
    </location>
</feature>
<dbReference type="EMBL" id="JACHMY010000001">
    <property type="protein sequence ID" value="MBB5833974.1"/>
    <property type="molecule type" value="Genomic_DNA"/>
</dbReference>
<sequence length="1213" mass="128247">MIGLTRKSSDRPPATRWHKLLYGLAGGLAALVIGVPLTGVIADAVDAPAAIISGTVFEDRDNDNRQDNNETPLAGVTVSDGQKLVVTDKKGHYSFSSDVERRDVDLVFVTQPSGYSVGTDDNMTPKFFRSLGQLAAGDTREVNFGLRKDKKSADGGFTFGNVADPHVNAQLPEQITEINTTRQNLAFIQVSGDLTNSATDAEFEFYKSSTANSKVPVWPAVGNHEYAAGATYAARINNYRKHVGPEWYSFDYSDRHFLVLENNGAAPFAEQLEWVKADLAQNVKRGKHLVVLTHQPMNVPFGSPSVYDEFGKVLEQYKAELILVGHEHSNDVEPNSQFAKTAKHIQTVSSSYTIDNSPRGFRFVNMDNKSFDNPFRIYGAEKDLTIVSPAPGTSVPLDKFPGIQVNAYDTTDAPVKVRYRLDNKNWKQLQATGEFTWYADLPGNTKIGKHTLEVEATDKNKATWKGTSKFTLTNEKAIRPVAGANWNQHHGDASHSGVAQDQIAAGQRLAWSYRTKGTFLTGSPAIVDGVVYAGTRDENGEGNSEVHAVNLATGNKLWSYDVPSSVHGSVAVSDGLVYVPTLRGTLFAVDAKTGKLKWRNDPEAAPEGNNQRTYGYYGVTVADGKVLFPFQTRFGEAAAGILLALDARTGQRIWGSPMAGNTMSDGTPAVADGRVYVGNQDGSIVIAYDLKTGQKLWTGTDTLGGWQDGIPSAGGGKVFIGSNNGLVARDGATGAVLWSYTSTHPSLVSSGATPSAAALSGNTVYMSFPSGSVTALNATTGAVIWDQLLPGSQYRGGSFTSPALSGSTLFVGANSGGFYALDARTGQPLWSQNIGTWVSAGPAVSGNTVVAGAFDGNLYAFTPGGTAARPWPVVSGKVTLKADGSPAANTTVSVVKGGTAIGRTTTDASGNYRVGLPEGAGTYTLQVAQLGFATAAREITAGTGETTGIDLQVSPVSVDASIGKRLPSGLVEGGPGDVVIENKKLAMAVAKVYNDPQLSPSTTGKVLDLALTGQPDQLDWINLPYVSTAEPVGGNAWQQLQVRSTEVKITENTEEKAVVQVTGTSAEHPALKVVTTFTATPDESFITADTTFTNGTGAALSVWAGDAMDHDGAGSRSAVAGFPVVTSGGPFSQVPTAKRWIGQSGTTPDNETYGLVYSAASGPFTGYSQSNFTMSKFKLELPAGGEHTIGRRIVVASNGGAADKFGVLDQFAY</sequence>
<gene>
    <name evidence="5" type="ORF">HDA39_000708</name>
</gene>
<dbReference type="Gene3D" id="2.40.128.630">
    <property type="match status" value="1"/>
</dbReference>
<evidence type="ECO:0000256" key="1">
    <source>
        <dbReference type="SAM" id="Phobius"/>
    </source>
</evidence>
<dbReference type="PANTHER" id="PTHR34512">
    <property type="entry name" value="CELL SURFACE PROTEIN"/>
    <property type="match status" value="1"/>
</dbReference>
<dbReference type="InterPro" id="IPR029052">
    <property type="entry name" value="Metallo-depent_PP-like"/>
</dbReference>
<evidence type="ECO:0000259" key="2">
    <source>
        <dbReference type="Pfam" id="PF00149"/>
    </source>
</evidence>
<dbReference type="SUPFAM" id="SSF117074">
    <property type="entry name" value="Hypothetical protein PA1324"/>
    <property type="match status" value="1"/>
</dbReference>
<dbReference type="Gene3D" id="2.40.10.480">
    <property type="match status" value="1"/>
</dbReference>
<protein>
    <submittedName>
        <fullName evidence="5">Outer membrane protein assembly factor BamB</fullName>
    </submittedName>
</protein>
<dbReference type="Gene3D" id="2.130.10.10">
    <property type="entry name" value="YVTN repeat-like/Quinoprotein amine dehydrogenase"/>
    <property type="match status" value="1"/>
</dbReference>
<dbReference type="Pfam" id="PF13360">
    <property type="entry name" value="PQQ_2"/>
    <property type="match status" value="2"/>
</dbReference>
<evidence type="ECO:0000259" key="3">
    <source>
        <dbReference type="Pfam" id="PF13360"/>
    </source>
</evidence>
<dbReference type="AlphaFoldDB" id="A0A7W9J1N2"/>
<dbReference type="RefSeq" id="WP_184793801.1">
    <property type="nucleotide sequence ID" value="NZ_JACHMY010000001.1"/>
</dbReference>
<dbReference type="InterPro" id="IPR015943">
    <property type="entry name" value="WD40/YVTN_repeat-like_dom_sf"/>
</dbReference>
<dbReference type="InterPro" id="IPR018391">
    <property type="entry name" value="PQQ_b-propeller_rpt"/>
</dbReference>
<dbReference type="SUPFAM" id="SSF56300">
    <property type="entry name" value="Metallo-dependent phosphatases"/>
    <property type="match status" value="1"/>
</dbReference>
<dbReference type="InterPro" id="IPR013783">
    <property type="entry name" value="Ig-like_fold"/>
</dbReference>
<keyword evidence="1" id="KW-1133">Transmembrane helix</keyword>
<evidence type="ECO:0000259" key="4">
    <source>
        <dbReference type="Pfam" id="PF16371"/>
    </source>
</evidence>
<dbReference type="InterPro" id="IPR004843">
    <property type="entry name" value="Calcineurin-like_PHP"/>
</dbReference>
<dbReference type="Gene3D" id="3.60.21.10">
    <property type="match status" value="1"/>
</dbReference>
<dbReference type="GO" id="GO:0005975">
    <property type="term" value="P:carbohydrate metabolic process"/>
    <property type="evidence" value="ECO:0007669"/>
    <property type="project" value="UniProtKB-ARBA"/>
</dbReference>
<comment type="caution">
    <text evidence="5">The sequence shown here is derived from an EMBL/GenBank/DDBJ whole genome shotgun (WGS) entry which is preliminary data.</text>
</comment>
<dbReference type="PANTHER" id="PTHR34512:SF30">
    <property type="entry name" value="OUTER MEMBRANE PROTEIN ASSEMBLY FACTOR BAMB"/>
    <property type="match status" value="1"/>
</dbReference>
<reference evidence="5 6" key="1">
    <citation type="submission" date="2020-08" db="EMBL/GenBank/DDBJ databases">
        <title>Sequencing the genomes of 1000 actinobacteria strains.</title>
        <authorList>
            <person name="Klenk H.-P."/>
        </authorList>
    </citation>
    <scope>NUCLEOTIDE SEQUENCE [LARGE SCALE GENOMIC DNA]</scope>
    <source>
        <strain evidence="5 6">DSM 28967</strain>
    </source>
</reference>
<dbReference type="Pfam" id="PF16371">
    <property type="entry name" value="MetallophosN"/>
    <property type="match status" value="1"/>
</dbReference>
<dbReference type="Pfam" id="PF13620">
    <property type="entry name" value="CarboxypepD_reg"/>
    <property type="match status" value="1"/>
</dbReference>
<dbReference type="Gene3D" id="2.60.40.10">
    <property type="entry name" value="Immunoglobulins"/>
    <property type="match status" value="2"/>
</dbReference>
<accession>A0A7W9J1N2</accession>